<proteinExistence type="predicted"/>
<name>A0ABP1H1B9_9EUKA</name>
<comment type="caution">
    <text evidence="2">The sequence shown here is derived from an EMBL/GenBank/DDBJ whole genome shotgun (WGS) entry which is preliminary data.</text>
</comment>
<organism evidence="2 3">
    <name type="scientific">Hexamita inflata</name>
    <dbReference type="NCBI Taxonomy" id="28002"/>
    <lineage>
        <taxon>Eukaryota</taxon>
        <taxon>Metamonada</taxon>
        <taxon>Diplomonadida</taxon>
        <taxon>Hexamitidae</taxon>
        <taxon>Hexamitinae</taxon>
        <taxon>Hexamita</taxon>
    </lineage>
</organism>
<dbReference type="Proteomes" id="UP001642409">
    <property type="component" value="Unassembled WGS sequence"/>
</dbReference>
<evidence type="ECO:0000256" key="1">
    <source>
        <dbReference type="SAM" id="MobiDB-lite"/>
    </source>
</evidence>
<keyword evidence="3" id="KW-1185">Reference proteome</keyword>
<sequence length="395" mass="46261">MLQVTQIENFGTGTSCGKQQLKNKISLLIFFFIPQNLQNHKTSKTQKTKTSKTTKPLKPQNPKNHKKSVEPPKSKKSVEPVQQQKNKFTFSISSTITVNNQQKVKYTITFLLLRKLMLQTTRPMEQTQFDSLISNIKKYIEAPKSKSFRSEHKIFSILQSYIDNETQEQIPDISIEQIDELIQLIADQQFSPLLMDFKLLLQKTRDKIQIYPSSQYQIKVQNETFTLYRMQQQKFNTMYNQLIKNKTKAGDILEYLKPNNADISIPQLNMFIALYKTETTNKKQLITKLQFINNHTVRDKQEDDNIINEKQFIYYSTGTMLFFTGMKIDKVKATFDDLTGLESPTFGEKQFVQMYKDTIGFQEEGVDKQKYIHNFLYILIRPTQSIRLGFDKVLK</sequence>
<feature type="compositionally biased region" description="Basic residues" evidence="1">
    <location>
        <begin position="41"/>
        <end position="52"/>
    </location>
</feature>
<reference evidence="2 3" key="1">
    <citation type="submission" date="2024-07" db="EMBL/GenBank/DDBJ databases">
        <authorList>
            <person name="Akdeniz Z."/>
        </authorList>
    </citation>
    <scope>NUCLEOTIDE SEQUENCE [LARGE SCALE GENOMIC DNA]</scope>
</reference>
<protein>
    <submittedName>
        <fullName evidence="2">Uncharacterized protein</fullName>
    </submittedName>
</protein>
<evidence type="ECO:0000313" key="2">
    <source>
        <dbReference type="EMBL" id="CAL5981015.1"/>
    </source>
</evidence>
<feature type="region of interest" description="Disordered" evidence="1">
    <location>
        <begin position="40"/>
        <end position="82"/>
    </location>
</feature>
<feature type="compositionally biased region" description="Basic and acidic residues" evidence="1">
    <location>
        <begin position="67"/>
        <end position="78"/>
    </location>
</feature>
<evidence type="ECO:0000313" key="3">
    <source>
        <dbReference type="Proteomes" id="UP001642409"/>
    </source>
</evidence>
<gene>
    <name evidence="2" type="ORF">HINF_LOCUS6444</name>
</gene>
<accession>A0ABP1H1B9</accession>
<dbReference type="EMBL" id="CAXDID020000013">
    <property type="protein sequence ID" value="CAL5981015.1"/>
    <property type="molecule type" value="Genomic_DNA"/>
</dbReference>